<name>A0ABV9QJL2_9FIRM</name>
<dbReference type="InterPro" id="IPR016024">
    <property type="entry name" value="ARM-type_fold"/>
</dbReference>
<dbReference type="Gene3D" id="1.25.40.290">
    <property type="entry name" value="ARM repeat domains"/>
    <property type="match status" value="1"/>
</dbReference>
<evidence type="ECO:0000313" key="2">
    <source>
        <dbReference type="Proteomes" id="UP001595916"/>
    </source>
</evidence>
<gene>
    <name evidence="1" type="ORF">ACFO4R_05660</name>
</gene>
<accession>A0ABV9QJL2</accession>
<dbReference type="Pfam" id="PF08713">
    <property type="entry name" value="DNA_alkylation"/>
    <property type="match status" value="1"/>
</dbReference>
<dbReference type="SUPFAM" id="SSF48371">
    <property type="entry name" value="ARM repeat"/>
    <property type="match status" value="1"/>
</dbReference>
<proteinExistence type="predicted"/>
<dbReference type="RefSeq" id="WP_379788079.1">
    <property type="nucleotide sequence ID" value="NZ_JBHSHL010000020.1"/>
</dbReference>
<comment type="caution">
    <text evidence="1">The sequence shown here is derived from an EMBL/GenBank/DDBJ whole genome shotgun (WGS) entry which is preliminary data.</text>
</comment>
<organism evidence="1 2">
    <name type="scientific">Filifactor villosus</name>
    <dbReference type="NCBI Taxonomy" id="29374"/>
    <lineage>
        <taxon>Bacteria</taxon>
        <taxon>Bacillati</taxon>
        <taxon>Bacillota</taxon>
        <taxon>Clostridia</taxon>
        <taxon>Peptostreptococcales</taxon>
        <taxon>Filifactoraceae</taxon>
        <taxon>Filifactor</taxon>
    </lineage>
</organism>
<protein>
    <submittedName>
        <fullName evidence="1">DNA alkylation repair protein</fullName>
    </submittedName>
</protein>
<evidence type="ECO:0000313" key="1">
    <source>
        <dbReference type="EMBL" id="MFC4804567.1"/>
    </source>
</evidence>
<sequence length="248" mass="29759">MAKKLKDYYDLEYLENLATVIEKQCKDFDKKKFFEGTKSSIEKCEFNQRQERIARSLHESIDLDYENTVLMFYKILGPELRGNSGAFSKGWWLWPIGKYVELYGEDYFDVSIDFSKELTKRFTSEYCMRPLIKKYPESSLEVLKDWSLDANERVRRLSSECLRIRLPWAKRLYTALEYFDRYLEILTNLKDDKDGYIQKSVANNMNDLYKEDSKKFYEIIAKWESEVMSKECKWIINHGSRNAKKERT</sequence>
<keyword evidence="2" id="KW-1185">Reference proteome</keyword>
<reference evidence="2" key="1">
    <citation type="journal article" date="2019" name="Int. J. Syst. Evol. Microbiol.">
        <title>The Global Catalogue of Microorganisms (GCM) 10K type strain sequencing project: providing services to taxonomists for standard genome sequencing and annotation.</title>
        <authorList>
            <consortium name="The Broad Institute Genomics Platform"/>
            <consortium name="The Broad Institute Genome Sequencing Center for Infectious Disease"/>
            <person name="Wu L."/>
            <person name="Ma J."/>
        </authorList>
    </citation>
    <scope>NUCLEOTIDE SEQUENCE [LARGE SCALE GENOMIC DNA]</scope>
    <source>
        <strain evidence="2">CCUG 46385</strain>
    </source>
</reference>
<dbReference type="InterPro" id="IPR014825">
    <property type="entry name" value="DNA_alkylation"/>
</dbReference>
<dbReference type="EMBL" id="JBHSHL010000020">
    <property type="protein sequence ID" value="MFC4804567.1"/>
    <property type="molecule type" value="Genomic_DNA"/>
</dbReference>
<dbReference type="Proteomes" id="UP001595916">
    <property type="component" value="Unassembled WGS sequence"/>
</dbReference>